<keyword evidence="6" id="KW-0694">RNA-binding</keyword>
<protein>
    <recommendedName>
        <fullName evidence="5 6">Large ribosomal subunit protein uL10</fullName>
    </recommendedName>
</protein>
<accession>A0A7C1G024</accession>
<evidence type="ECO:0000256" key="2">
    <source>
        <dbReference type="ARBA" id="ARBA00008889"/>
    </source>
</evidence>
<dbReference type="InterPro" id="IPR043141">
    <property type="entry name" value="Ribosomal_uL10-like_sf"/>
</dbReference>
<organism evidence="7">
    <name type="scientific">Thermomicrobium roseum</name>
    <dbReference type="NCBI Taxonomy" id="500"/>
    <lineage>
        <taxon>Bacteria</taxon>
        <taxon>Pseudomonadati</taxon>
        <taxon>Thermomicrobiota</taxon>
        <taxon>Thermomicrobia</taxon>
        <taxon>Thermomicrobiales</taxon>
        <taxon>Thermomicrobiaceae</taxon>
        <taxon>Thermomicrobium</taxon>
    </lineage>
</organism>
<keyword evidence="4 6" id="KW-0687">Ribonucleoprotein</keyword>
<dbReference type="InterPro" id="IPR022973">
    <property type="entry name" value="Ribosomal_uL10_bac"/>
</dbReference>
<dbReference type="AlphaFoldDB" id="A0A7C1G024"/>
<comment type="function">
    <text evidence="1 6">Forms part of the ribosomal stalk, playing a central role in the interaction of the ribosome with GTP-bound translation factors.</text>
</comment>
<comment type="subunit">
    <text evidence="6">Part of the ribosomal stalk of the 50S ribosomal subunit. The N-terminus interacts with L11 and the large rRNA to form the base of the stalk. The C-terminus forms an elongated spine to which L12 dimers bind in a sequential fashion forming a multimeric L10(L12)X complex.</text>
</comment>
<keyword evidence="6" id="KW-0699">rRNA-binding</keyword>
<evidence type="ECO:0000313" key="7">
    <source>
        <dbReference type="EMBL" id="HEF64922.1"/>
    </source>
</evidence>
<evidence type="ECO:0000256" key="5">
    <source>
        <dbReference type="ARBA" id="ARBA00035202"/>
    </source>
</evidence>
<evidence type="ECO:0000256" key="3">
    <source>
        <dbReference type="ARBA" id="ARBA00022980"/>
    </source>
</evidence>
<dbReference type="InterPro" id="IPR001790">
    <property type="entry name" value="Ribosomal_uL10"/>
</dbReference>
<dbReference type="EMBL" id="DSJL01000009">
    <property type="protein sequence ID" value="HEF64922.1"/>
    <property type="molecule type" value="Genomic_DNA"/>
</dbReference>
<dbReference type="InterPro" id="IPR047865">
    <property type="entry name" value="Ribosomal_uL10_bac_type"/>
</dbReference>
<dbReference type="Gene3D" id="3.30.70.1730">
    <property type="match status" value="1"/>
</dbReference>
<dbReference type="PROSITE" id="PS01109">
    <property type="entry name" value="RIBOSOMAL_L10"/>
    <property type="match status" value="1"/>
</dbReference>
<dbReference type="CDD" id="cd05797">
    <property type="entry name" value="Ribosomal_L10"/>
    <property type="match status" value="1"/>
</dbReference>
<evidence type="ECO:0000256" key="4">
    <source>
        <dbReference type="ARBA" id="ARBA00023274"/>
    </source>
</evidence>
<dbReference type="NCBIfam" id="NF000955">
    <property type="entry name" value="PRK00099.1-1"/>
    <property type="match status" value="1"/>
</dbReference>
<name>A0A7C1G024_THERO</name>
<comment type="caution">
    <text evidence="7">The sequence shown here is derived from an EMBL/GenBank/DDBJ whole genome shotgun (WGS) entry which is preliminary data.</text>
</comment>
<evidence type="ECO:0000256" key="6">
    <source>
        <dbReference type="HAMAP-Rule" id="MF_00362"/>
    </source>
</evidence>
<dbReference type="GO" id="GO:0015934">
    <property type="term" value="C:large ribosomal subunit"/>
    <property type="evidence" value="ECO:0007669"/>
    <property type="project" value="InterPro"/>
</dbReference>
<dbReference type="GO" id="GO:0006412">
    <property type="term" value="P:translation"/>
    <property type="evidence" value="ECO:0007669"/>
    <property type="project" value="UniProtKB-UniRule"/>
</dbReference>
<dbReference type="SUPFAM" id="SSF160369">
    <property type="entry name" value="Ribosomal protein L10-like"/>
    <property type="match status" value="1"/>
</dbReference>
<evidence type="ECO:0000256" key="1">
    <source>
        <dbReference type="ARBA" id="ARBA00002633"/>
    </source>
</evidence>
<dbReference type="GO" id="GO:0003735">
    <property type="term" value="F:structural constituent of ribosome"/>
    <property type="evidence" value="ECO:0007669"/>
    <property type="project" value="InterPro"/>
</dbReference>
<reference evidence="7" key="1">
    <citation type="journal article" date="2020" name="mSystems">
        <title>Genome- and Community-Level Interaction Insights into Carbon Utilization and Element Cycling Functions of Hydrothermarchaeota in Hydrothermal Sediment.</title>
        <authorList>
            <person name="Zhou Z."/>
            <person name="Liu Y."/>
            <person name="Xu W."/>
            <person name="Pan J."/>
            <person name="Luo Z.H."/>
            <person name="Li M."/>
        </authorList>
    </citation>
    <scope>NUCLEOTIDE SEQUENCE [LARGE SCALE GENOMIC DNA]</scope>
    <source>
        <strain evidence="7">SpSt-222</strain>
    </source>
</reference>
<comment type="similarity">
    <text evidence="2 6">Belongs to the universal ribosomal protein uL10 family.</text>
</comment>
<dbReference type="GO" id="GO:0070180">
    <property type="term" value="F:large ribosomal subunit rRNA binding"/>
    <property type="evidence" value="ECO:0007669"/>
    <property type="project" value="UniProtKB-UniRule"/>
</dbReference>
<dbReference type="PANTHER" id="PTHR11560">
    <property type="entry name" value="39S RIBOSOMAL PROTEIN L10, MITOCHONDRIAL"/>
    <property type="match status" value="1"/>
</dbReference>
<sequence>MPTPEKARQIEEISDILRTASVAILTDYRGLNVAELTAFRRRLQEHQANLRVVKNTLTRIAAERTGNQVITPLLEGPTALVYTTADPVTAAKLAVEFARQSRILTIKGALLGGQLLAAADVEALATLPPREELLAKVVGGLQAPLYGLVSVLSGPIRGLLYVLQARVRQLEGEGAAEAA</sequence>
<dbReference type="Gene3D" id="6.10.250.290">
    <property type="match status" value="1"/>
</dbReference>
<gene>
    <name evidence="6" type="primary">rplJ</name>
    <name evidence="7" type="ORF">ENP47_04915</name>
</gene>
<dbReference type="HAMAP" id="MF_00362">
    <property type="entry name" value="Ribosomal_uL10"/>
    <property type="match status" value="1"/>
</dbReference>
<proteinExistence type="inferred from homology"/>
<dbReference type="Pfam" id="PF00466">
    <property type="entry name" value="Ribosomal_L10"/>
    <property type="match status" value="1"/>
</dbReference>
<keyword evidence="3 6" id="KW-0689">Ribosomal protein</keyword>
<dbReference type="InterPro" id="IPR002363">
    <property type="entry name" value="Ribosomal_uL10_CS_bac"/>
</dbReference>